<evidence type="ECO:0000256" key="1">
    <source>
        <dbReference type="SAM" id="SignalP"/>
    </source>
</evidence>
<dbReference type="GO" id="GO:0016301">
    <property type="term" value="F:kinase activity"/>
    <property type="evidence" value="ECO:0007669"/>
    <property type="project" value="UniProtKB-KW"/>
</dbReference>
<evidence type="ECO:0000313" key="2">
    <source>
        <dbReference type="EMBL" id="OAA67847.1"/>
    </source>
</evidence>
<sequence>MKSPVSAHLLVLLGVVAVGAATARTDLRDSDPNDIRAASVYIQPVTALADDAVAVAGSKGPSPAPPPSLLAEIRYNVLDPAHTAHVVAYEPPEDGDEEEKAEKNGYRPHFVLTVGPTAGEAASNPHSTTYLGVACRGRAIDAGATRDFGPQATVVVAGAGAVPALERPVVLSPEGTPAAPVEEKSLLQRYWWLIAIAVLMVATGGGGEPPK</sequence>
<keyword evidence="3" id="KW-1185">Reference proteome</keyword>
<name>A0A167ZS35_9HYPO</name>
<dbReference type="PANTHER" id="PTHR39219:SF1">
    <property type="entry name" value="ER MEMBRANE PROTEIN COMPLEX SUBUNIT 10"/>
    <property type="match status" value="1"/>
</dbReference>
<reference evidence="2 3" key="1">
    <citation type="journal article" date="2016" name="Genome Biol. Evol.">
        <title>Divergent and convergent evolution of fungal pathogenicity.</title>
        <authorList>
            <person name="Shang Y."/>
            <person name="Xiao G."/>
            <person name="Zheng P."/>
            <person name="Cen K."/>
            <person name="Zhan S."/>
            <person name="Wang C."/>
        </authorList>
    </citation>
    <scope>NUCLEOTIDE SEQUENCE [LARGE SCALE GENOMIC DNA]</scope>
    <source>
        <strain evidence="2 3">RCEF 264</strain>
    </source>
</reference>
<accession>A0A167ZS35</accession>
<evidence type="ECO:0000313" key="3">
    <source>
        <dbReference type="Proteomes" id="UP000076874"/>
    </source>
</evidence>
<gene>
    <name evidence="2" type="ORF">SPI_00042</name>
</gene>
<feature type="signal peptide" evidence="1">
    <location>
        <begin position="1"/>
        <end position="23"/>
    </location>
</feature>
<keyword evidence="1" id="KW-0732">Signal</keyword>
<dbReference type="Proteomes" id="UP000076874">
    <property type="component" value="Unassembled WGS sequence"/>
</dbReference>
<dbReference type="OrthoDB" id="1894652at2759"/>
<dbReference type="PANTHER" id="PTHR39219">
    <property type="entry name" value="ER MEMBRANE PROTEIN COMPLEX SUBUNIT 10"/>
    <property type="match status" value="1"/>
</dbReference>
<organism evidence="2 3">
    <name type="scientific">Niveomyces insectorum RCEF 264</name>
    <dbReference type="NCBI Taxonomy" id="1081102"/>
    <lineage>
        <taxon>Eukaryota</taxon>
        <taxon>Fungi</taxon>
        <taxon>Dikarya</taxon>
        <taxon>Ascomycota</taxon>
        <taxon>Pezizomycotina</taxon>
        <taxon>Sordariomycetes</taxon>
        <taxon>Hypocreomycetidae</taxon>
        <taxon>Hypocreales</taxon>
        <taxon>Cordycipitaceae</taxon>
        <taxon>Niveomyces</taxon>
    </lineage>
</organism>
<proteinExistence type="predicted"/>
<keyword evidence="2" id="KW-0808">Transferase</keyword>
<dbReference type="EMBL" id="AZHD01000001">
    <property type="protein sequence ID" value="OAA67847.1"/>
    <property type="molecule type" value="Genomic_DNA"/>
</dbReference>
<feature type="chain" id="PRO_5007895084" evidence="1">
    <location>
        <begin position="24"/>
        <end position="211"/>
    </location>
</feature>
<protein>
    <submittedName>
        <fullName evidence="2">Cyclin-dependent protein kinase regulator pho80</fullName>
    </submittedName>
</protein>
<keyword evidence="2" id="KW-0418">Kinase</keyword>
<comment type="caution">
    <text evidence="2">The sequence shown here is derived from an EMBL/GenBank/DDBJ whole genome shotgun (WGS) entry which is preliminary data.</text>
</comment>
<dbReference type="AlphaFoldDB" id="A0A167ZS35"/>